<evidence type="ECO:0000313" key="2">
    <source>
        <dbReference type="Proteomes" id="UP000030121"/>
    </source>
</evidence>
<dbReference type="Proteomes" id="UP000030121">
    <property type="component" value="Unassembled WGS sequence"/>
</dbReference>
<proteinExistence type="predicted"/>
<dbReference type="EMBL" id="JRLW01000004">
    <property type="protein sequence ID" value="KGO89891.1"/>
    <property type="molecule type" value="Genomic_DNA"/>
</dbReference>
<organism evidence="1 2">
    <name type="scientific">Flavobacterium suncheonense GH29-5 = DSM 17707</name>
    <dbReference type="NCBI Taxonomy" id="1121899"/>
    <lineage>
        <taxon>Bacteria</taxon>
        <taxon>Pseudomonadati</taxon>
        <taxon>Bacteroidota</taxon>
        <taxon>Flavobacteriia</taxon>
        <taxon>Flavobacteriales</taxon>
        <taxon>Flavobacteriaceae</taxon>
        <taxon>Flavobacterium</taxon>
    </lineage>
</organism>
<evidence type="ECO:0000313" key="1">
    <source>
        <dbReference type="EMBL" id="KGO89891.1"/>
    </source>
</evidence>
<reference evidence="1 2" key="1">
    <citation type="submission" date="2013-09" db="EMBL/GenBank/DDBJ databases">
        <authorList>
            <person name="Zeng Z."/>
            <person name="Chen C."/>
        </authorList>
    </citation>
    <scope>NUCLEOTIDE SEQUENCE [LARGE SCALE GENOMIC DNA]</scope>
    <source>
        <strain evidence="1 2">GH29-5</strain>
    </source>
</reference>
<sequence>MYLQFLFSKQTLVYICNGVAKILQLSKALKSKKTFRKKIPIPKNKEELLTAIVTHYKKTYC</sequence>
<protein>
    <submittedName>
        <fullName evidence="1">Uncharacterized protein</fullName>
    </submittedName>
</protein>
<gene>
    <name evidence="1" type="ORF">Q764_04585</name>
</gene>
<keyword evidence="2" id="KW-1185">Reference proteome</keyword>
<name>A0A0A2ME44_9FLAO</name>
<dbReference type="AlphaFoldDB" id="A0A0A2ME44"/>
<accession>A0A0A2ME44</accession>
<comment type="caution">
    <text evidence="1">The sequence shown here is derived from an EMBL/GenBank/DDBJ whole genome shotgun (WGS) entry which is preliminary data.</text>
</comment>